<feature type="domain" description="FecR protein" evidence="2">
    <location>
        <begin position="124"/>
        <end position="216"/>
    </location>
</feature>
<feature type="transmembrane region" description="Helical" evidence="1">
    <location>
        <begin position="95"/>
        <end position="114"/>
    </location>
</feature>
<dbReference type="InterPro" id="IPR006860">
    <property type="entry name" value="FecR"/>
</dbReference>
<dbReference type="RefSeq" id="WP_271166279.1">
    <property type="nucleotide sequence ID" value="NZ_BSFD01000011.1"/>
</dbReference>
<dbReference type="InterPro" id="IPR032623">
    <property type="entry name" value="FecR_N"/>
</dbReference>
<evidence type="ECO:0000256" key="1">
    <source>
        <dbReference type="SAM" id="Phobius"/>
    </source>
</evidence>
<reference evidence="4" key="2">
    <citation type="submission" date="2023-01" db="EMBL/GenBank/DDBJ databases">
        <authorList>
            <person name="Sun Q."/>
            <person name="Evtushenko L."/>
        </authorList>
    </citation>
    <scope>NUCLEOTIDE SEQUENCE</scope>
    <source>
        <strain evidence="4">VKM B-1499</strain>
    </source>
</reference>
<dbReference type="PANTHER" id="PTHR30273">
    <property type="entry name" value="PERIPLASMIC SIGNAL SENSOR AND SIGMA FACTOR ACTIVATOR FECR-RELATED"/>
    <property type="match status" value="1"/>
</dbReference>
<dbReference type="EMBL" id="BSFD01000011">
    <property type="protein sequence ID" value="GLK50123.1"/>
    <property type="molecule type" value="Genomic_DNA"/>
</dbReference>
<name>A0ABQ5TCP8_9CAUL</name>
<evidence type="ECO:0000259" key="3">
    <source>
        <dbReference type="Pfam" id="PF16220"/>
    </source>
</evidence>
<dbReference type="PANTHER" id="PTHR30273:SF2">
    <property type="entry name" value="PROTEIN FECR"/>
    <property type="match status" value="1"/>
</dbReference>
<dbReference type="Proteomes" id="UP001143509">
    <property type="component" value="Unassembled WGS sequence"/>
</dbReference>
<sequence>MTRRQTYSQTVIDQASAWIVRLGGDEVSEADYLALEAWLALSPEHPEALTEAEALWAALDQDRSALDAALVRAAPKVLTQSWLVRVGNGAARRRWPWVAAAMAVAAALVMALLVGPTLAGRTVVYVTAPGEQKTISLADGSTINMNGASRLSVRLTAKARLVDMGSAEAAFDVAHDVSRPFLVTVGQSRVEVLGTAFDVRRDAETTRVSVARGVVRVSDLVDPGHKVRLTAGQTLARADTDGVLAVTEGPVTTAAWQSRRLVYDRTPLSEVAADLSRAYPTPVRAVGGAEAVRFTGVLVLDDQASTLRRLETFLPVTSSIRDGVIELRPR</sequence>
<protein>
    <submittedName>
        <fullName evidence="4">Sensor</fullName>
    </submittedName>
</protein>
<keyword evidence="1" id="KW-0472">Membrane</keyword>
<proteinExistence type="predicted"/>
<comment type="caution">
    <text evidence="4">The sequence shown here is derived from an EMBL/GenBank/DDBJ whole genome shotgun (WGS) entry which is preliminary data.</text>
</comment>
<gene>
    <name evidence="4" type="ORF">GCM10017620_30970</name>
</gene>
<dbReference type="InterPro" id="IPR012373">
    <property type="entry name" value="Ferrdict_sens_TM"/>
</dbReference>
<reference evidence="4" key="1">
    <citation type="journal article" date="2014" name="Int. J. Syst. Evol. Microbiol.">
        <title>Complete genome of a new Firmicutes species belonging to the dominant human colonic microbiota ('Ruminococcus bicirculans') reveals two chromosomes and a selective capacity to utilize plant glucans.</title>
        <authorList>
            <consortium name="NISC Comparative Sequencing Program"/>
            <person name="Wegmann U."/>
            <person name="Louis P."/>
            <person name="Goesmann A."/>
            <person name="Henrissat B."/>
            <person name="Duncan S.H."/>
            <person name="Flint H.J."/>
        </authorList>
    </citation>
    <scope>NUCLEOTIDE SEQUENCE</scope>
    <source>
        <strain evidence="4">VKM B-1499</strain>
    </source>
</reference>
<evidence type="ECO:0000313" key="5">
    <source>
        <dbReference type="Proteomes" id="UP001143509"/>
    </source>
</evidence>
<dbReference type="Pfam" id="PF04773">
    <property type="entry name" value="FecR"/>
    <property type="match status" value="1"/>
</dbReference>
<dbReference type="Gene3D" id="3.55.50.30">
    <property type="match status" value="1"/>
</dbReference>
<feature type="domain" description="FecR N-terminal" evidence="3">
    <location>
        <begin position="13"/>
        <end position="55"/>
    </location>
</feature>
<keyword evidence="1" id="KW-0812">Transmembrane</keyword>
<organism evidence="4 5">
    <name type="scientific">Brevundimonas intermedia</name>
    <dbReference type="NCBI Taxonomy" id="74315"/>
    <lineage>
        <taxon>Bacteria</taxon>
        <taxon>Pseudomonadati</taxon>
        <taxon>Pseudomonadota</taxon>
        <taxon>Alphaproteobacteria</taxon>
        <taxon>Caulobacterales</taxon>
        <taxon>Caulobacteraceae</taxon>
        <taxon>Brevundimonas</taxon>
    </lineage>
</organism>
<keyword evidence="1" id="KW-1133">Transmembrane helix</keyword>
<evidence type="ECO:0000259" key="2">
    <source>
        <dbReference type="Pfam" id="PF04773"/>
    </source>
</evidence>
<accession>A0ABQ5TCP8</accession>
<evidence type="ECO:0000313" key="4">
    <source>
        <dbReference type="EMBL" id="GLK50123.1"/>
    </source>
</evidence>
<dbReference type="PIRSF" id="PIRSF018266">
    <property type="entry name" value="FecR"/>
    <property type="match status" value="1"/>
</dbReference>
<dbReference type="Gene3D" id="2.60.120.1440">
    <property type="match status" value="1"/>
</dbReference>
<dbReference type="Pfam" id="PF16220">
    <property type="entry name" value="DUF4880"/>
    <property type="match status" value="1"/>
</dbReference>
<keyword evidence="5" id="KW-1185">Reference proteome</keyword>